<keyword evidence="1" id="KW-0732">Signal</keyword>
<feature type="chain" id="PRO_5017471877" description="Ecp2 effector protein domain-containing protein" evidence="1">
    <location>
        <begin position="20"/>
        <end position="186"/>
    </location>
</feature>
<proteinExistence type="predicted"/>
<name>A0A395RRF3_FUSSP</name>
<gene>
    <name evidence="2" type="ORF">FSPOR_9279</name>
</gene>
<dbReference type="Proteomes" id="UP000266152">
    <property type="component" value="Unassembled WGS sequence"/>
</dbReference>
<evidence type="ECO:0000313" key="3">
    <source>
        <dbReference type="Proteomes" id="UP000266152"/>
    </source>
</evidence>
<evidence type="ECO:0008006" key="4">
    <source>
        <dbReference type="Google" id="ProtNLM"/>
    </source>
</evidence>
<dbReference type="AlphaFoldDB" id="A0A395RRF3"/>
<evidence type="ECO:0000256" key="1">
    <source>
        <dbReference type="SAM" id="SignalP"/>
    </source>
</evidence>
<organism evidence="2 3">
    <name type="scientific">Fusarium sporotrichioides</name>
    <dbReference type="NCBI Taxonomy" id="5514"/>
    <lineage>
        <taxon>Eukaryota</taxon>
        <taxon>Fungi</taxon>
        <taxon>Dikarya</taxon>
        <taxon>Ascomycota</taxon>
        <taxon>Pezizomycotina</taxon>
        <taxon>Sordariomycetes</taxon>
        <taxon>Hypocreomycetidae</taxon>
        <taxon>Hypocreales</taxon>
        <taxon>Nectriaceae</taxon>
        <taxon>Fusarium</taxon>
    </lineage>
</organism>
<dbReference type="PANTHER" id="PTHR35605:SF1">
    <property type="entry name" value="ECP2 EFFECTOR PROTEIN DOMAIN-CONTAINING PROTEIN-RELATED"/>
    <property type="match status" value="1"/>
</dbReference>
<protein>
    <recommendedName>
        <fullName evidence="4">Ecp2 effector protein domain-containing protein</fullName>
    </recommendedName>
</protein>
<dbReference type="PANTHER" id="PTHR35605">
    <property type="entry name" value="ECP2 EFFECTOR PROTEIN DOMAIN-CONTAINING PROTEIN-RELATED"/>
    <property type="match status" value="1"/>
</dbReference>
<sequence length="186" mass="20689">MHHYQLLLLLAYLIAEVLGVEAPIEGYGVVVPEWEVEVAPGTSTILKGTVEEVHSQLLGLNPDWDEMYILNAMDPITETSRRDKDTHLFRRTNFEGSKYTCRGRWPQCPYPAIVDGIEYLRYVQAALGTPPSGGVMISKTLNGFGSIADGAEYILNKCGSQGWSNGVSGQVFHKTNWNVIVRKDKC</sequence>
<accession>A0A395RRF3</accession>
<feature type="signal peptide" evidence="1">
    <location>
        <begin position="1"/>
        <end position="19"/>
    </location>
</feature>
<comment type="caution">
    <text evidence="2">The sequence shown here is derived from an EMBL/GenBank/DDBJ whole genome shotgun (WGS) entry which is preliminary data.</text>
</comment>
<evidence type="ECO:0000313" key="2">
    <source>
        <dbReference type="EMBL" id="RGP62432.1"/>
    </source>
</evidence>
<keyword evidence="3" id="KW-1185">Reference proteome</keyword>
<reference evidence="2 3" key="1">
    <citation type="journal article" date="2018" name="PLoS Pathog.">
        <title>Evolution of structural diversity of trichothecenes, a family of toxins produced by plant pathogenic and entomopathogenic fungi.</title>
        <authorList>
            <person name="Proctor R.H."/>
            <person name="McCormick S.P."/>
            <person name="Kim H.S."/>
            <person name="Cardoza R.E."/>
            <person name="Stanley A.M."/>
            <person name="Lindo L."/>
            <person name="Kelly A."/>
            <person name="Brown D.W."/>
            <person name="Lee T."/>
            <person name="Vaughan M.M."/>
            <person name="Alexander N.J."/>
            <person name="Busman M."/>
            <person name="Gutierrez S."/>
        </authorList>
    </citation>
    <scope>NUCLEOTIDE SEQUENCE [LARGE SCALE GENOMIC DNA]</scope>
    <source>
        <strain evidence="2 3">NRRL 3299</strain>
    </source>
</reference>
<dbReference type="EMBL" id="PXOF01000148">
    <property type="protein sequence ID" value="RGP62432.1"/>
    <property type="molecule type" value="Genomic_DNA"/>
</dbReference>
<dbReference type="STRING" id="5514.A0A395RRF3"/>